<reference evidence="6 7" key="1">
    <citation type="submission" date="2024-05" db="EMBL/GenBank/DDBJ databases">
        <title>Haplotype-resolved chromosome-level genome assembly of Huyou (Citrus changshanensis).</title>
        <authorList>
            <person name="Miao C."/>
            <person name="Chen W."/>
            <person name="Wu Y."/>
            <person name="Wang L."/>
            <person name="Zhao S."/>
            <person name="Grierson D."/>
            <person name="Xu C."/>
            <person name="Chen K."/>
        </authorList>
    </citation>
    <scope>NUCLEOTIDE SEQUENCE [LARGE SCALE GENOMIC DNA]</scope>
    <source>
        <strain evidence="6">01-14</strain>
        <tissue evidence="6">Leaf</tissue>
    </source>
</reference>
<evidence type="ECO:0000256" key="2">
    <source>
        <dbReference type="ARBA" id="ARBA00023002"/>
    </source>
</evidence>
<dbReference type="FunFam" id="3.40.50.720:FF:000084">
    <property type="entry name" value="Short-chain dehydrogenase reductase"/>
    <property type="match status" value="2"/>
</dbReference>
<keyword evidence="2" id="KW-0560">Oxidoreductase</keyword>
<dbReference type="Gene3D" id="3.40.50.720">
    <property type="entry name" value="NAD(P)-binding Rossmann-like Domain"/>
    <property type="match status" value="2"/>
</dbReference>
<evidence type="ECO:0000256" key="1">
    <source>
        <dbReference type="ARBA" id="ARBA00006484"/>
    </source>
</evidence>
<protein>
    <recommendedName>
        <fullName evidence="4">(21S)-21-acetoxyl-apo-melianone synthase SDR</fullName>
    </recommendedName>
    <alternativeName>
        <fullName evidence="5">Short chain dehydrogenase-reductase</fullName>
    </alternativeName>
</protein>
<dbReference type="PANTHER" id="PTHR43180:SF37">
    <property type="entry name" value="TROPINONE REDUCTASE-LIKE 2"/>
    <property type="match status" value="1"/>
</dbReference>
<dbReference type="InterPro" id="IPR002347">
    <property type="entry name" value="SDR_fam"/>
</dbReference>
<dbReference type="PROSITE" id="PS00061">
    <property type="entry name" value="ADH_SHORT"/>
    <property type="match status" value="1"/>
</dbReference>
<proteinExistence type="inferred from homology"/>
<evidence type="ECO:0000256" key="3">
    <source>
        <dbReference type="ARBA" id="ARBA00052082"/>
    </source>
</evidence>
<dbReference type="GO" id="GO:0016491">
    <property type="term" value="F:oxidoreductase activity"/>
    <property type="evidence" value="ECO:0007669"/>
    <property type="project" value="UniProtKB-KW"/>
</dbReference>
<dbReference type="PRINTS" id="PR00080">
    <property type="entry name" value="SDRFAMILY"/>
</dbReference>
<dbReference type="PRINTS" id="PR00081">
    <property type="entry name" value="GDHRDH"/>
</dbReference>
<dbReference type="AlphaFoldDB" id="A0AAP0QI46"/>
<evidence type="ECO:0000313" key="6">
    <source>
        <dbReference type="EMBL" id="KAK9194070.1"/>
    </source>
</evidence>
<evidence type="ECO:0000313" key="7">
    <source>
        <dbReference type="Proteomes" id="UP001428341"/>
    </source>
</evidence>
<evidence type="ECO:0000256" key="5">
    <source>
        <dbReference type="ARBA" id="ARBA00079187"/>
    </source>
</evidence>
<dbReference type="EMBL" id="JBCGBO010000006">
    <property type="protein sequence ID" value="KAK9194070.1"/>
    <property type="molecule type" value="Genomic_DNA"/>
</dbReference>
<keyword evidence="7" id="KW-1185">Reference proteome</keyword>
<dbReference type="InterPro" id="IPR020904">
    <property type="entry name" value="Sc_DH/Rdtase_CS"/>
</dbReference>
<dbReference type="Pfam" id="PF13561">
    <property type="entry name" value="adh_short_C2"/>
    <property type="match status" value="2"/>
</dbReference>
<dbReference type="InterPro" id="IPR036291">
    <property type="entry name" value="NAD(P)-bd_dom_sf"/>
</dbReference>
<comment type="similarity">
    <text evidence="1">Belongs to the short-chain dehydrogenases/reductases (SDR) family.</text>
</comment>
<gene>
    <name evidence="6" type="ORF">WN944_004772</name>
</gene>
<organism evidence="6 7">
    <name type="scientific">Citrus x changshan-huyou</name>
    <dbReference type="NCBI Taxonomy" id="2935761"/>
    <lineage>
        <taxon>Eukaryota</taxon>
        <taxon>Viridiplantae</taxon>
        <taxon>Streptophyta</taxon>
        <taxon>Embryophyta</taxon>
        <taxon>Tracheophyta</taxon>
        <taxon>Spermatophyta</taxon>
        <taxon>Magnoliopsida</taxon>
        <taxon>eudicotyledons</taxon>
        <taxon>Gunneridae</taxon>
        <taxon>Pentapetalae</taxon>
        <taxon>rosids</taxon>
        <taxon>malvids</taxon>
        <taxon>Sapindales</taxon>
        <taxon>Rutaceae</taxon>
        <taxon>Aurantioideae</taxon>
        <taxon>Citrus</taxon>
    </lineage>
</organism>
<comment type="catalytic activity">
    <reaction evidence="3">
        <text>21-O-acetyl-isomeliandiol + A = (21S)-21-acetoxyl-apo-melianone + AH2</text>
        <dbReference type="Rhea" id="RHEA:80307"/>
        <dbReference type="ChEBI" id="CHEBI:13193"/>
        <dbReference type="ChEBI" id="CHEBI:17499"/>
        <dbReference type="ChEBI" id="CHEBI:231455"/>
        <dbReference type="ChEBI" id="CHEBI:231456"/>
    </reaction>
    <physiologicalReaction direction="left-to-right" evidence="3">
        <dbReference type="Rhea" id="RHEA:80308"/>
    </physiologicalReaction>
</comment>
<evidence type="ECO:0000256" key="4">
    <source>
        <dbReference type="ARBA" id="ARBA00071958"/>
    </source>
</evidence>
<name>A0AAP0QI46_9ROSI</name>
<dbReference type="Proteomes" id="UP001428341">
    <property type="component" value="Unassembled WGS sequence"/>
</dbReference>
<dbReference type="SUPFAM" id="SSF51735">
    <property type="entry name" value="NAD(P)-binding Rossmann-fold domains"/>
    <property type="match status" value="2"/>
</dbReference>
<comment type="caution">
    <text evidence="6">The sequence shown here is derived from an EMBL/GenBank/DDBJ whole genome shotgun (WGS) entry which is preliminary data.</text>
</comment>
<sequence>MNGPSSAAPFKRLEGKVAIITGGASGIGAMAVELFHENGAKVVIADVQDKLGEDLADKLGQDVCYIHCDISNEDEVINLVDTAVSKFGKLDIMYNNAGILDRSFGSILDTPKSDLERLINVNTIGGFLGAKHAARVMVPQQKGCILFTASACTEIAGLGSPAYTISKYGILGLVKCLSAELGQHGIRVNCVSPYGLATGMSMKGGVDPALIESSMSQMGNLKGQFLKTDGIANAALYLASDESSYVSGQNLVVDGGFSVVNPTIMRAYGLIKLQGRVAIITGGASGIGASAAQLFHKNGAKVVIADVQDNLGQALADKLGHQDVCYIHCDVSNEREVINLVDTTVAKFGKLDILVNSGCNLEYRGFVSILDTPKSDLERLLAVNTIGGFLVARHAARVMVPRRRGCILYTTGTGTTACTEIEGLCNIPANYYGVSKFGILGLVKSLAAELGRYGIRVDCVSHTYGLAMAEAIASIANAALYNMAKDDDTSYVGKQNLLVNGGFR</sequence>
<accession>A0AAP0QI46</accession>
<dbReference type="PANTHER" id="PTHR43180">
    <property type="entry name" value="3-OXOACYL-(ACYL-CARRIER-PROTEIN) REDUCTASE (AFU_ORTHOLOGUE AFUA_6G11210)"/>
    <property type="match status" value="1"/>
</dbReference>